<proteinExistence type="predicted"/>
<dbReference type="AlphaFoldDB" id="A0A375JCA0"/>
<sequence>MAIMLVSGLSLGFITPSLTVFAQQTAEREHLGIAKAMLQSLRLVFGMVGTVIVGTLVTRSYTGGVEQALSGANGHPVGVARGGPAGADYRQGIAASTTRSARAGRTQWRIAAGAGAVALVGSLLAVRPPSADDPADATGFAPGAAD</sequence>
<evidence type="ECO:0000313" key="1">
    <source>
        <dbReference type="EMBL" id="SPS02815.1"/>
    </source>
</evidence>
<reference evidence="1 2" key="1">
    <citation type="submission" date="2018-01" db="EMBL/GenBank/DDBJ databases">
        <authorList>
            <person name="Gaut B.S."/>
            <person name="Morton B.R."/>
            <person name="Clegg M.T."/>
            <person name="Duvall M.R."/>
        </authorList>
    </citation>
    <scope>NUCLEOTIDE SEQUENCE [LARGE SCALE GENOMIC DNA]</scope>
    <source>
        <strain evidence="1">Cupriavidus taiwanensis cmp 52</strain>
    </source>
</reference>
<dbReference type="EMBL" id="OVTA01000099">
    <property type="protein sequence ID" value="SPS02815.1"/>
    <property type="molecule type" value="Genomic_DNA"/>
</dbReference>
<name>A0A375JCA0_9BURK</name>
<dbReference type="Proteomes" id="UP000256805">
    <property type="component" value="Unassembled WGS sequence"/>
</dbReference>
<dbReference type="SUPFAM" id="SSF103473">
    <property type="entry name" value="MFS general substrate transporter"/>
    <property type="match status" value="1"/>
</dbReference>
<accession>A0A375JCA0</accession>
<evidence type="ECO:0000313" key="2">
    <source>
        <dbReference type="Proteomes" id="UP000256805"/>
    </source>
</evidence>
<organism evidence="1 2">
    <name type="scientific">Cupriavidus taiwanensis</name>
    <dbReference type="NCBI Taxonomy" id="164546"/>
    <lineage>
        <taxon>Bacteria</taxon>
        <taxon>Pseudomonadati</taxon>
        <taxon>Pseudomonadota</taxon>
        <taxon>Betaproteobacteria</taxon>
        <taxon>Burkholderiales</taxon>
        <taxon>Burkholderiaceae</taxon>
        <taxon>Cupriavidus</taxon>
    </lineage>
</organism>
<dbReference type="InterPro" id="IPR036259">
    <property type="entry name" value="MFS_trans_sf"/>
</dbReference>
<gene>
    <name evidence="1" type="ORF">CBM2634_U340003</name>
</gene>
<protein>
    <submittedName>
        <fullName evidence="1">Uncharacterized protein</fullName>
    </submittedName>
</protein>